<protein>
    <submittedName>
        <fullName evidence="1">Uncharacterized protein</fullName>
    </submittedName>
</protein>
<accession>A0A0D0DHW4</accession>
<dbReference type="InParanoid" id="A0A0D0DHW4"/>
<reference evidence="2" key="2">
    <citation type="submission" date="2015-01" db="EMBL/GenBank/DDBJ databases">
        <title>Evolutionary Origins and Diversification of the Mycorrhizal Mutualists.</title>
        <authorList>
            <consortium name="DOE Joint Genome Institute"/>
            <consortium name="Mycorrhizal Genomics Consortium"/>
            <person name="Kohler A."/>
            <person name="Kuo A."/>
            <person name="Nagy L.G."/>
            <person name="Floudas D."/>
            <person name="Copeland A."/>
            <person name="Barry K.W."/>
            <person name="Cichocki N."/>
            <person name="Veneault-Fourrey C."/>
            <person name="LaButti K."/>
            <person name="Lindquist E.A."/>
            <person name="Lipzen A."/>
            <person name="Lundell T."/>
            <person name="Morin E."/>
            <person name="Murat C."/>
            <person name="Riley R."/>
            <person name="Ohm R."/>
            <person name="Sun H."/>
            <person name="Tunlid A."/>
            <person name="Henrissat B."/>
            <person name="Grigoriev I.V."/>
            <person name="Hibbett D.S."/>
            <person name="Martin F."/>
        </authorList>
    </citation>
    <scope>NUCLEOTIDE SEQUENCE [LARGE SCALE GENOMIC DNA]</scope>
    <source>
        <strain evidence="2">Ve08.2h10</strain>
    </source>
</reference>
<evidence type="ECO:0000313" key="1">
    <source>
        <dbReference type="EMBL" id="KIK97877.1"/>
    </source>
</evidence>
<dbReference type="EMBL" id="KN824916">
    <property type="protein sequence ID" value="KIK97877.1"/>
    <property type="molecule type" value="Genomic_DNA"/>
</dbReference>
<keyword evidence="2" id="KW-1185">Reference proteome</keyword>
<evidence type="ECO:0000313" key="2">
    <source>
        <dbReference type="Proteomes" id="UP000054538"/>
    </source>
</evidence>
<dbReference type="Proteomes" id="UP000054538">
    <property type="component" value="Unassembled WGS sequence"/>
</dbReference>
<sequence>MTPPPPRRSSRGPPNLTYRTILAYPCVTCLSTETCNAPRIRTICHTCRYTGPCSYTNVDTTKARRFFKEAAPCCVFVVSGDWRPPAVIAWLNRCEDVCQLQ</sequence>
<dbReference type="HOGENOM" id="CLU_2292589_0_0_1"/>
<proteinExistence type="predicted"/>
<name>A0A0D0DHW4_9AGAM</name>
<gene>
    <name evidence="1" type="ORF">PAXRUDRAFT_748443</name>
</gene>
<dbReference type="AlphaFoldDB" id="A0A0D0DHW4"/>
<organism evidence="1 2">
    <name type="scientific">Paxillus rubicundulus Ve08.2h10</name>
    <dbReference type="NCBI Taxonomy" id="930991"/>
    <lineage>
        <taxon>Eukaryota</taxon>
        <taxon>Fungi</taxon>
        <taxon>Dikarya</taxon>
        <taxon>Basidiomycota</taxon>
        <taxon>Agaricomycotina</taxon>
        <taxon>Agaricomycetes</taxon>
        <taxon>Agaricomycetidae</taxon>
        <taxon>Boletales</taxon>
        <taxon>Paxilineae</taxon>
        <taxon>Paxillaceae</taxon>
        <taxon>Paxillus</taxon>
    </lineage>
</organism>
<reference evidence="1 2" key="1">
    <citation type="submission" date="2014-04" db="EMBL/GenBank/DDBJ databases">
        <authorList>
            <consortium name="DOE Joint Genome Institute"/>
            <person name="Kuo A."/>
            <person name="Kohler A."/>
            <person name="Jargeat P."/>
            <person name="Nagy L.G."/>
            <person name="Floudas D."/>
            <person name="Copeland A."/>
            <person name="Barry K.W."/>
            <person name="Cichocki N."/>
            <person name="Veneault-Fourrey C."/>
            <person name="LaButti K."/>
            <person name="Lindquist E.A."/>
            <person name="Lipzen A."/>
            <person name="Lundell T."/>
            <person name="Morin E."/>
            <person name="Murat C."/>
            <person name="Sun H."/>
            <person name="Tunlid A."/>
            <person name="Henrissat B."/>
            <person name="Grigoriev I.V."/>
            <person name="Hibbett D.S."/>
            <person name="Martin F."/>
            <person name="Nordberg H.P."/>
            <person name="Cantor M.N."/>
            <person name="Hua S.X."/>
        </authorList>
    </citation>
    <scope>NUCLEOTIDE SEQUENCE [LARGE SCALE GENOMIC DNA]</scope>
    <source>
        <strain evidence="1 2">Ve08.2h10</strain>
    </source>
</reference>